<accession>A0ABP8EWQ1</accession>
<reference evidence="3" key="1">
    <citation type="journal article" date="2019" name="Int. J. Syst. Evol. Microbiol.">
        <title>The Global Catalogue of Microorganisms (GCM) 10K type strain sequencing project: providing services to taxonomists for standard genome sequencing and annotation.</title>
        <authorList>
            <consortium name="The Broad Institute Genomics Platform"/>
            <consortium name="The Broad Institute Genome Sequencing Center for Infectious Disease"/>
            <person name="Wu L."/>
            <person name="Ma J."/>
        </authorList>
    </citation>
    <scope>NUCLEOTIDE SEQUENCE [LARGE SCALE GENOMIC DNA]</scope>
    <source>
        <strain evidence="3">JCM 17459</strain>
    </source>
</reference>
<sequence>MAQTYGTARSGTPRRGESGPGRPRRESPPRRVTVTTAAVARAARAGLADTGPMISLELARALQEAGLRWRPAPGDRFSIDQPELAGDVFTISEMTVEARTYPTGTILGFNGTTEWALDSVTIDQTVWRPREDQLRELLGATFRRLEREPDGYRVLATFPVGPGTEEVEHVAAEPADAYGAALLDLIGRSAP</sequence>
<evidence type="ECO:0000256" key="1">
    <source>
        <dbReference type="SAM" id="MobiDB-lite"/>
    </source>
</evidence>
<comment type="caution">
    <text evidence="2">The sequence shown here is derived from an EMBL/GenBank/DDBJ whole genome shotgun (WGS) entry which is preliminary data.</text>
</comment>
<proteinExistence type="predicted"/>
<evidence type="ECO:0008006" key="4">
    <source>
        <dbReference type="Google" id="ProtNLM"/>
    </source>
</evidence>
<feature type="region of interest" description="Disordered" evidence="1">
    <location>
        <begin position="1"/>
        <end position="34"/>
    </location>
</feature>
<dbReference type="Proteomes" id="UP001499841">
    <property type="component" value="Unassembled WGS sequence"/>
</dbReference>
<evidence type="ECO:0000313" key="2">
    <source>
        <dbReference type="EMBL" id="GAA4288414.1"/>
    </source>
</evidence>
<organism evidence="2 3">
    <name type="scientific">Georgenia daeguensis</name>
    <dbReference type="NCBI Taxonomy" id="908355"/>
    <lineage>
        <taxon>Bacteria</taxon>
        <taxon>Bacillati</taxon>
        <taxon>Actinomycetota</taxon>
        <taxon>Actinomycetes</taxon>
        <taxon>Micrococcales</taxon>
        <taxon>Bogoriellaceae</taxon>
        <taxon>Georgenia</taxon>
    </lineage>
</organism>
<evidence type="ECO:0000313" key="3">
    <source>
        <dbReference type="Proteomes" id="UP001499841"/>
    </source>
</evidence>
<dbReference type="EMBL" id="BAABBA010000014">
    <property type="protein sequence ID" value="GAA4288414.1"/>
    <property type="molecule type" value="Genomic_DNA"/>
</dbReference>
<gene>
    <name evidence="2" type="ORF">GCM10022262_27740</name>
</gene>
<name>A0ABP8EWQ1_9MICO</name>
<keyword evidence="3" id="KW-1185">Reference proteome</keyword>
<protein>
    <recommendedName>
        <fullName evidence="4">Pilus assembly protein CpaE</fullName>
    </recommendedName>
</protein>